<dbReference type="RefSeq" id="WP_177168564.1">
    <property type="nucleotide sequence ID" value="NZ_FOHV01000004.1"/>
</dbReference>
<dbReference type="STRING" id="1123402.SAMN02583745_00663"/>
<dbReference type="AlphaFoldDB" id="A0A1H9ZR48"/>
<proteinExistence type="predicted"/>
<dbReference type="Proteomes" id="UP000242642">
    <property type="component" value="Unassembled WGS sequence"/>
</dbReference>
<organism evidence="3 4">
    <name type="scientific">Thorsellia anophelis DSM 18579</name>
    <dbReference type="NCBI Taxonomy" id="1123402"/>
    <lineage>
        <taxon>Bacteria</taxon>
        <taxon>Pseudomonadati</taxon>
        <taxon>Pseudomonadota</taxon>
        <taxon>Gammaproteobacteria</taxon>
        <taxon>Enterobacterales</taxon>
        <taxon>Thorselliaceae</taxon>
        <taxon>Thorsellia</taxon>
    </lineage>
</organism>
<dbReference type="EMBL" id="FOHV01000004">
    <property type="protein sequence ID" value="SES84279.1"/>
    <property type="molecule type" value="Genomic_DNA"/>
</dbReference>
<sequence>MKFNKIYLAVGLLSSVLLSGCATDVKDCDPNSGDVSIVTKFNCQYSGTYQKRIDDKKIILENETALNAEFKATMAELEKEIAAQRADLNQANSTNSALKAKLNQLLATLKAKTTDNAQIQASINAIQDEIENANPNASVIEKQIKLEELRSKLSSLEADLGLAS</sequence>
<keyword evidence="1" id="KW-0175">Coiled coil</keyword>
<name>A0A1H9ZR48_9GAMM</name>
<evidence type="ECO:0000256" key="1">
    <source>
        <dbReference type="SAM" id="Coils"/>
    </source>
</evidence>
<evidence type="ECO:0000313" key="3">
    <source>
        <dbReference type="EMBL" id="SES84279.1"/>
    </source>
</evidence>
<dbReference type="PROSITE" id="PS51257">
    <property type="entry name" value="PROKAR_LIPOPROTEIN"/>
    <property type="match status" value="1"/>
</dbReference>
<reference evidence="4" key="1">
    <citation type="submission" date="2016-10" db="EMBL/GenBank/DDBJ databases">
        <authorList>
            <person name="Varghese N."/>
            <person name="Submissions S."/>
        </authorList>
    </citation>
    <scope>NUCLEOTIDE SEQUENCE [LARGE SCALE GENOMIC DNA]</scope>
    <source>
        <strain evidence="4">DSM 18579</strain>
    </source>
</reference>
<accession>A0A1H9ZR48</accession>
<feature type="coiled-coil region" evidence="1">
    <location>
        <begin position="60"/>
        <end position="108"/>
    </location>
</feature>
<feature type="signal peptide" evidence="2">
    <location>
        <begin position="1"/>
        <end position="22"/>
    </location>
</feature>
<protein>
    <recommendedName>
        <fullName evidence="5">Lipoprotein</fullName>
    </recommendedName>
</protein>
<evidence type="ECO:0000313" key="4">
    <source>
        <dbReference type="Proteomes" id="UP000242642"/>
    </source>
</evidence>
<gene>
    <name evidence="3" type="ORF">SAMN02583745_00663</name>
</gene>
<keyword evidence="2" id="KW-0732">Signal</keyword>
<evidence type="ECO:0000256" key="2">
    <source>
        <dbReference type="SAM" id="SignalP"/>
    </source>
</evidence>
<feature type="chain" id="PRO_5017253872" description="Lipoprotein" evidence="2">
    <location>
        <begin position="23"/>
        <end position="164"/>
    </location>
</feature>
<evidence type="ECO:0008006" key="5">
    <source>
        <dbReference type="Google" id="ProtNLM"/>
    </source>
</evidence>
<keyword evidence="4" id="KW-1185">Reference proteome</keyword>